<dbReference type="OMA" id="PKWYVPT"/>
<gene>
    <name evidence="1" type="ORF">PPRIM_AZ9-3.1.T0720143</name>
</gene>
<dbReference type="AlphaFoldDB" id="A0A8S1NCU7"/>
<evidence type="ECO:0000313" key="1">
    <source>
        <dbReference type="EMBL" id="CAD8084554.1"/>
    </source>
</evidence>
<name>A0A8S1NCU7_PARPR</name>
<proteinExistence type="predicted"/>
<reference evidence="1" key="1">
    <citation type="submission" date="2021-01" db="EMBL/GenBank/DDBJ databases">
        <authorList>
            <consortium name="Genoscope - CEA"/>
            <person name="William W."/>
        </authorList>
    </citation>
    <scope>NUCLEOTIDE SEQUENCE</scope>
</reference>
<keyword evidence="2" id="KW-1185">Reference proteome</keyword>
<accession>A0A8S1NCU7</accession>
<evidence type="ECO:0000313" key="2">
    <source>
        <dbReference type="Proteomes" id="UP000688137"/>
    </source>
</evidence>
<dbReference type="Proteomes" id="UP000688137">
    <property type="component" value="Unassembled WGS sequence"/>
</dbReference>
<comment type="caution">
    <text evidence="1">The sequence shown here is derived from an EMBL/GenBank/DDBJ whole genome shotgun (WGS) entry which is preliminary data.</text>
</comment>
<dbReference type="EMBL" id="CAJJDM010000075">
    <property type="protein sequence ID" value="CAD8084554.1"/>
    <property type="molecule type" value="Genomic_DNA"/>
</dbReference>
<protein>
    <submittedName>
        <fullName evidence="1">Uncharacterized protein</fullName>
    </submittedName>
</protein>
<organism evidence="1 2">
    <name type="scientific">Paramecium primaurelia</name>
    <dbReference type="NCBI Taxonomy" id="5886"/>
    <lineage>
        <taxon>Eukaryota</taxon>
        <taxon>Sar</taxon>
        <taxon>Alveolata</taxon>
        <taxon>Ciliophora</taxon>
        <taxon>Intramacronucleata</taxon>
        <taxon>Oligohymenophorea</taxon>
        <taxon>Peniculida</taxon>
        <taxon>Parameciidae</taxon>
        <taxon>Paramecium</taxon>
    </lineage>
</organism>
<sequence length="363" mass="42972">MFIKNFFKKQSRFERKLFESSIFDNQETVDLEDVKQMLQGFPCLSEIDQLVQSMTIVQVCREFLRLIPSTIDNHKKLKVLLTMHVLMGDVKHGRLFVQQLNYFNGWTLNNTNKDDILNKFIGIQTMIIHKLSSIQEISNRSKLKTNIEVFFKDIDSSVIQFYKAINCLNFILAQHDLYFNISKLHNRTVVMEIYLLIWNDVIAMYLMLERFIRQFMECYTQLDQKQALQVYELFNEYNKLTVSVRQFGSISNCFKNCNISQPKWFVPTKKEQDELQLYFQNVKIYLTSRTKRQKIEKSASQVLRVCQSTDRNYRKSTSFVGIKGDNFLQNTTLGYMKKLSTATNPIAFQYTFESESKTEIQQK</sequence>